<dbReference type="Gene3D" id="2.30.42.10">
    <property type="match status" value="1"/>
</dbReference>
<evidence type="ECO:0000256" key="2">
    <source>
        <dbReference type="ARBA" id="ARBA00023242"/>
    </source>
</evidence>
<feature type="region of interest" description="Disordered" evidence="3">
    <location>
        <begin position="74"/>
        <end position="117"/>
    </location>
</feature>
<dbReference type="InterPro" id="IPR001478">
    <property type="entry name" value="PDZ"/>
</dbReference>
<comment type="caution">
    <text evidence="5">The sequence shown here is derived from an EMBL/GenBank/DDBJ whole genome shotgun (WGS) entry which is preliminary data.</text>
</comment>
<feature type="domain" description="PDZ" evidence="4">
    <location>
        <begin position="1"/>
        <end position="52"/>
    </location>
</feature>
<organism evidence="5 6">
    <name type="scientific">Staurois parvus</name>
    <dbReference type="NCBI Taxonomy" id="386267"/>
    <lineage>
        <taxon>Eukaryota</taxon>
        <taxon>Metazoa</taxon>
        <taxon>Chordata</taxon>
        <taxon>Craniata</taxon>
        <taxon>Vertebrata</taxon>
        <taxon>Euteleostomi</taxon>
        <taxon>Amphibia</taxon>
        <taxon>Batrachia</taxon>
        <taxon>Anura</taxon>
        <taxon>Neobatrachia</taxon>
        <taxon>Ranoidea</taxon>
        <taxon>Ranidae</taxon>
        <taxon>Staurois</taxon>
    </lineage>
</organism>
<dbReference type="Pfam" id="PF00595">
    <property type="entry name" value="PDZ"/>
    <property type="match status" value="1"/>
</dbReference>
<evidence type="ECO:0000313" key="5">
    <source>
        <dbReference type="EMBL" id="CAI9597342.1"/>
    </source>
</evidence>
<keyword evidence="6" id="KW-1185">Reference proteome</keyword>
<feature type="non-terminal residue" evidence="5">
    <location>
        <position position="1"/>
    </location>
</feature>
<keyword evidence="2" id="KW-0539">Nucleus</keyword>
<feature type="compositionally biased region" description="Low complexity" evidence="3">
    <location>
        <begin position="74"/>
        <end position="83"/>
    </location>
</feature>
<name>A0ABN9FJX7_9NEOB</name>
<comment type="subcellular location">
    <subcellularLocation>
        <location evidence="1">Nucleus</location>
    </subcellularLocation>
</comment>
<dbReference type="InterPro" id="IPR052082">
    <property type="entry name" value="Myelin_sheath_structural"/>
</dbReference>
<reference evidence="5" key="1">
    <citation type="submission" date="2023-05" db="EMBL/GenBank/DDBJ databases">
        <authorList>
            <person name="Stuckert A."/>
        </authorList>
    </citation>
    <scope>NUCLEOTIDE SEQUENCE</scope>
</reference>
<dbReference type="SUPFAM" id="SSF50156">
    <property type="entry name" value="PDZ domain-like"/>
    <property type="match status" value="1"/>
</dbReference>
<feature type="non-terminal residue" evidence="5">
    <location>
        <position position="186"/>
    </location>
</feature>
<dbReference type="EMBL" id="CATNWA010017018">
    <property type="protein sequence ID" value="CAI9597342.1"/>
    <property type="molecule type" value="Genomic_DNA"/>
</dbReference>
<protein>
    <recommendedName>
        <fullName evidence="4">PDZ domain-containing protein</fullName>
    </recommendedName>
</protein>
<evidence type="ECO:0000259" key="4">
    <source>
        <dbReference type="PROSITE" id="PS50106"/>
    </source>
</evidence>
<gene>
    <name evidence="5" type="ORF">SPARVUS_LOCUS12234045</name>
</gene>
<proteinExistence type="predicted"/>
<dbReference type="InterPro" id="IPR036034">
    <property type="entry name" value="PDZ_sf"/>
</dbReference>
<evidence type="ECO:0000256" key="1">
    <source>
        <dbReference type="ARBA" id="ARBA00004123"/>
    </source>
</evidence>
<evidence type="ECO:0000313" key="6">
    <source>
        <dbReference type="Proteomes" id="UP001162483"/>
    </source>
</evidence>
<dbReference type="PANTHER" id="PTHR23348">
    <property type="entry name" value="PERIAXIN/AHNAK"/>
    <property type="match status" value="1"/>
</dbReference>
<evidence type="ECO:0000256" key="3">
    <source>
        <dbReference type="SAM" id="MobiDB-lite"/>
    </source>
</evidence>
<dbReference type="PROSITE" id="PS50106">
    <property type="entry name" value="PDZ"/>
    <property type="match status" value="1"/>
</dbReference>
<accession>A0ABN9FJX7</accession>
<dbReference type="PANTHER" id="PTHR23348:SF42">
    <property type="entry name" value="PERIAXIN"/>
    <property type="match status" value="1"/>
</dbReference>
<dbReference type="Proteomes" id="UP001162483">
    <property type="component" value="Unassembled WGS sequence"/>
</dbReference>
<sequence length="186" mass="20355">ISGGGRDGLFISDVLKDSPAAKNLPLQEGDQIISARVYFENIKYEDALKILQYAEHYKVSYCLKRTVPSSDVTVSSESGTVEVKGPKAKMPKMSVKSLTPVKKKKKKVPSQGKDSDVSVEAMKGSELSVANMDIPPVDVEFSFPKFSKLLKTKGGVEGEAVPKTTEVSTAEEQKGLKIKFPRFRVK</sequence>